<dbReference type="Pfam" id="PF07707">
    <property type="entry name" value="BACK"/>
    <property type="match status" value="1"/>
</dbReference>
<evidence type="ECO:0000259" key="5">
    <source>
        <dbReference type="PROSITE" id="PS50097"/>
    </source>
</evidence>
<name>A0A8S1IPC3_9CHLO</name>
<comment type="caution">
    <text evidence="6">The sequence shown here is derived from an EMBL/GenBank/DDBJ whole genome shotgun (WGS) entry which is preliminary data.</text>
</comment>
<dbReference type="AlphaFoldDB" id="A0A8S1IPC3"/>
<dbReference type="InterPro" id="IPR011705">
    <property type="entry name" value="BACK"/>
</dbReference>
<protein>
    <recommendedName>
        <fullName evidence="5">BTB domain-containing protein</fullName>
    </recommendedName>
</protein>
<dbReference type="SUPFAM" id="SSF54695">
    <property type="entry name" value="POZ domain"/>
    <property type="match status" value="1"/>
</dbReference>
<dbReference type="SMART" id="SM00875">
    <property type="entry name" value="BACK"/>
    <property type="match status" value="1"/>
</dbReference>
<sequence>MAGEGAKVFYLSQRSRRRIQSQIETGGAGDVSIVVSAADSRGRSKIQVLKGHKALLASWSPVLRAAFADAEASGHAAWIQLSRVDAVALKSLLDAFYKGEMTLDYRGVWRMRRVAQRLNIEQVVKLCNEYVKDGVNAENCLQFLIEARKCGSDDLEAAARAMAVSSFDTIRNGKEFLNLECDLYVSILEEARERHSLSELSVLCCALQWVEHSQEDRREGCPAMLSRLGLHLKDDMLVRQPRHSEGPIPDILRAVSLAVGDQRRGRDCQGHGPQDSLSAALPAVDSLFGLEECGLPVEALRRMMNGMGMGEVDIDSVFCGGIKAGTKDGDGLYAGGIKAVPDRGEDVAGMEVASGQEPVSSGSGTIGSDAFTPTWRDEPPPDGDTSDASEDVPECVAPYAHGILSNVEIADLKDLGWRVVYGKPCVQDTSAEDLERLPGDFLLVGVALKGESTLRLAAMGRRDRILRRTRPGETNAVNGAFWHLEPGHSFGFSASPKLAAGSGRTTVEVRGKRMAWRLAEGESTLMGFTSPRAEWSADRRGPGEECARKWLKLVFSWQHAVCGHAMARETSQSIASDDMPTGG</sequence>
<dbReference type="PANTHER" id="PTHR45632:SF3">
    <property type="entry name" value="KELCH-LIKE PROTEIN 32"/>
    <property type="match status" value="1"/>
</dbReference>
<dbReference type="InterPro" id="IPR011333">
    <property type="entry name" value="SKP1/BTB/POZ_sf"/>
</dbReference>
<comment type="pathway">
    <text evidence="1">Protein modification; protein ubiquitination.</text>
</comment>
<evidence type="ECO:0000256" key="3">
    <source>
        <dbReference type="ARBA" id="ARBA00022737"/>
    </source>
</evidence>
<dbReference type="EMBL" id="CAJHUC010000369">
    <property type="protein sequence ID" value="CAD7695624.1"/>
    <property type="molecule type" value="Genomic_DNA"/>
</dbReference>
<dbReference type="InterPro" id="IPR000210">
    <property type="entry name" value="BTB/POZ_dom"/>
</dbReference>
<dbReference type="Proteomes" id="UP000708148">
    <property type="component" value="Unassembled WGS sequence"/>
</dbReference>
<evidence type="ECO:0000256" key="2">
    <source>
        <dbReference type="ARBA" id="ARBA00022441"/>
    </source>
</evidence>
<feature type="domain" description="BTB" evidence="5">
    <location>
        <begin position="29"/>
        <end position="105"/>
    </location>
</feature>
<organism evidence="6 7">
    <name type="scientific">Ostreobium quekettii</name>
    <dbReference type="NCBI Taxonomy" id="121088"/>
    <lineage>
        <taxon>Eukaryota</taxon>
        <taxon>Viridiplantae</taxon>
        <taxon>Chlorophyta</taxon>
        <taxon>core chlorophytes</taxon>
        <taxon>Ulvophyceae</taxon>
        <taxon>TCBD clade</taxon>
        <taxon>Bryopsidales</taxon>
        <taxon>Ostreobineae</taxon>
        <taxon>Ostreobiaceae</taxon>
        <taxon>Ostreobium</taxon>
    </lineage>
</organism>
<evidence type="ECO:0000313" key="6">
    <source>
        <dbReference type="EMBL" id="CAD7695624.1"/>
    </source>
</evidence>
<dbReference type="Gene3D" id="3.30.710.10">
    <property type="entry name" value="Potassium Channel Kv1.1, Chain A"/>
    <property type="match status" value="1"/>
</dbReference>
<keyword evidence="2" id="KW-0880">Kelch repeat</keyword>
<dbReference type="PROSITE" id="PS50097">
    <property type="entry name" value="BTB"/>
    <property type="match status" value="1"/>
</dbReference>
<proteinExistence type="predicted"/>
<evidence type="ECO:0000256" key="1">
    <source>
        <dbReference type="ARBA" id="ARBA00004906"/>
    </source>
</evidence>
<feature type="compositionally biased region" description="Acidic residues" evidence="4">
    <location>
        <begin position="380"/>
        <end position="390"/>
    </location>
</feature>
<reference evidence="6" key="1">
    <citation type="submission" date="2020-12" db="EMBL/GenBank/DDBJ databases">
        <authorList>
            <person name="Iha C."/>
        </authorList>
    </citation>
    <scope>NUCLEOTIDE SEQUENCE</scope>
</reference>
<accession>A0A8S1IPC3</accession>
<dbReference type="Gene3D" id="1.25.40.420">
    <property type="match status" value="1"/>
</dbReference>
<keyword evidence="3" id="KW-0677">Repeat</keyword>
<feature type="region of interest" description="Disordered" evidence="4">
    <location>
        <begin position="353"/>
        <end position="390"/>
    </location>
</feature>
<evidence type="ECO:0000313" key="7">
    <source>
        <dbReference type="Proteomes" id="UP000708148"/>
    </source>
</evidence>
<dbReference type="PANTHER" id="PTHR45632">
    <property type="entry name" value="LD33804P"/>
    <property type="match status" value="1"/>
</dbReference>
<dbReference type="Pfam" id="PF00651">
    <property type="entry name" value="BTB"/>
    <property type="match status" value="1"/>
</dbReference>
<dbReference type="OrthoDB" id="6482909at2759"/>
<gene>
    <name evidence="6" type="ORF">OSTQU699_LOCUS985</name>
</gene>
<keyword evidence="7" id="KW-1185">Reference proteome</keyword>
<evidence type="ECO:0000256" key="4">
    <source>
        <dbReference type="SAM" id="MobiDB-lite"/>
    </source>
</evidence>